<dbReference type="GO" id="GO:0005655">
    <property type="term" value="C:nucleolar ribonuclease P complex"/>
    <property type="evidence" value="ECO:0007669"/>
    <property type="project" value="TreeGrafter"/>
</dbReference>
<dbReference type="EnsemblMetazoa" id="GBRI034172-RA">
    <property type="protein sequence ID" value="GBRI034172-PA"/>
    <property type="gene ID" value="GBRI034172"/>
</dbReference>
<keyword evidence="2" id="KW-0479">Metal-binding</keyword>
<dbReference type="VEuPathDB" id="VectorBase:GBRI034172"/>
<proteinExistence type="inferred from homology"/>
<reference evidence="5" key="2">
    <citation type="submission" date="2020-05" db="UniProtKB">
        <authorList>
            <consortium name="EnsemblMetazoa"/>
        </authorList>
    </citation>
    <scope>IDENTIFICATION</scope>
    <source>
        <strain evidence="5">IAEA</strain>
    </source>
</reference>
<name>A0A1A9WVN7_9MUSC</name>
<sequence>MKRKSKNLQGRECYRRMNFLYQASMLMAGRNNVLSAFYGKLCKNIGKKATLRIAPSIKRDLCKRCSLAQKPGLTSYLNVKSQKRRTNKQSSSSTDEGSQVQLVCELCGYKRNFNVSSNYNIWLENPECVAEECTLDLKQSSSNENKPDVKNNPQTK</sequence>
<accession>A0A1A9WVN7</accession>
<organism evidence="5 6">
    <name type="scientific">Glossina brevipalpis</name>
    <dbReference type="NCBI Taxonomy" id="37001"/>
    <lineage>
        <taxon>Eukaryota</taxon>
        <taxon>Metazoa</taxon>
        <taxon>Ecdysozoa</taxon>
        <taxon>Arthropoda</taxon>
        <taxon>Hexapoda</taxon>
        <taxon>Insecta</taxon>
        <taxon>Pterygota</taxon>
        <taxon>Neoptera</taxon>
        <taxon>Endopterygota</taxon>
        <taxon>Diptera</taxon>
        <taxon>Brachycera</taxon>
        <taxon>Muscomorpha</taxon>
        <taxon>Hippoboscoidea</taxon>
        <taxon>Glossinidae</taxon>
        <taxon>Glossina</taxon>
    </lineage>
</organism>
<dbReference type="PANTHER" id="PTHR14742:SF0">
    <property type="entry name" value="RIBONUCLEASE P PROTEIN SUBUNIT P21"/>
    <property type="match status" value="1"/>
</dbReference>
<keyword evidence="3" id="KW-0862">Zinc</keyword>
<protein>
    <submittedName>
        <fullName evidence="5">Uncharacterized protein</fullName>
    </submittedName>
</protein>
<dbReference type="Pfam" id="PF04032">
    <property type="entry name" value="Rpr2"/>
    <property type="match status" value="1"/>
</dbReference>
<evidence type="ECO:0000256" key="2">
    <source>
        <dbReference type="ARBA" id="ARBA00022723"/>
    </source>
</evidence>
<dbReference type="InterPro" id="IPR007175">
    <property type="entry name" value="Rpr2/Snm1/Rpp21"/>
</dbReference>
<evidence type="ECO:0000313" key="5">
    <source>
        <dbReference type="EnsemblMetazoa" id="GBRI034172-PA"/>
    </source>
</evidence>
<evidence type="ECO:0000313" key="6">
    <source>
        <dbReference type="Proteomes" id="UP000091820"/>
    </source>
</evidence>
<keyword evidence="1" id="KW-0819">tRNA processing</keyword>
<evidence type="ECO:0000256" key="3">
    <source>
        <dbReference type="ARBA" id="ARBA00022833"/>
    </source>
</evidence>
<dbReference type="Proteomes" id="UP000091820">
    <property type="component" value="Unassembled WGS sequence"/>
</dbReference>
<evidence type="ECO:0000256" key="1">
    <source>
        <dbReference type="ARBA" id="ARBA00022694"/>
    </source>
</evidence>
<evidence type="ECO:0000256" key="4">
    <source>
        <dbReference type="ARBA" id="ARBA00038402"/>
    </source>
</evidence>
<reference evidence="6" key="1">
    <citation type="submission" date="2014-03" db="EMBL/GenBank/DDBJ databases">
        <authorList>
            <person name="Aksoy S."/>
            <person name="Warren W."/>
            <person name="Wilson R.K."/>
        </authorList>
    </citation>
    <scope>NUCLEOTIDE SEQUENCE [LARGE SCALE GENOMIC DNA]</scope>
    <source>
        <strain evidence="6">IAEA</strain>
    </source>
</reference>
<keyword evidence="6" id="KW-1185">Reference proteome</keyword>
<dbReference type="PANTHER" id="PTHR14742">
    <property type="entry name" value="RIBONUCLEASE P SUBUNIT P21"/>
    <property type="match status" value="1"/>
</dbReference>
<dbReference type="GO" id="GO:0008033">
    <property type="term" value="P:tRNA processing"/>
    <property type="evidence" value="ECO:0007669"/>
    <property type="project" value="UniProtKB-KW"/>
</dbReference>
<comment type="similarity">
    <text evidence="4">Belongs to the eukaryotic/archaeal RNase P protein component 4 family.</text>
</comment>
<dbReference type="AlphaFoldDB" id="A0A1A9WVN7"/>
<dbReference type="STRING" id="37001.A0A1A9WVN7"/>
<dbReference type="GO" id="GO:0046872">
    <property type="term" value="F:metal ion binding"/>
    <property type="evidence" value="ECO:0007669"/>
    <property type="project" value="UniProtKB-KW"/>
</dbReference>